<gene>
    <name evidence="2" type="ORF">DEBR0S1_16248G</name>
</gene>
<feature type="region of interest" description="Disordered" evidence="1">
    <location>
        <begin position="1"/>
        <end position="31"/>
    </location>
</feature>
<feature type="compositionally biased region" description="Polar residues" evidence="1">
    <location>
        <begin position="22"/>
        <end position="31"/>
    </location>
</feature>
<reference evidence="2 3" key="1">
    <citation type="submission" date="2019-07" db="EMBL/GenBank/DDBJ databases">
        <authorList>
            <person name="Friedrich A."/>
            <person name="Schacherer J."/>
        </authorList>
    </citation>
    <scope>NUCLEOTIDE SEQUENCE [LARGE SCALE GENOMIC DNA]</scope>
</reference>
<dbReference type="EMBL" id="CABFWN010000001">
    <property type="protein sequence ID" value="VUG16413.1"/>
    <property type="molecule type" value="Genomic_DNA"/>
</dbReference>
<protein>
    <submittedName>
        <fullName evidence="2">DEBR0S1_16248g1_1</fullName>
    </submittedName>
</protein>
<name>A0A7D9CVW2_DEKBR</name>
<evidence type="ECO:0000313" key="3">
    <source>
        <dbReference type="Proteomes" id="UP000478008"/>
    </source>
</evidence>
<sequence length="652" mass="74007">MLRSITSSSIKQGQRYSAKAFQHQQASGPHQPQRFFTNFVEQQQPGLALPQQQQAALYPADGQSARMFSTIQSPSAILGAAGTAATTGAPAATAGPGSPAKAVAPGGSTAGNAATGRLLKIFDQCLKENSTYDLATGRISGGVDKFWDAVRQIIPIYRELAYAGVLKEKRMAEFVSLLRNGLRIHRLELSKMKKNLDKDANNPIKDIHHLLTCAIREVSYNLLDGLVVMNSHGLTHLFKAYKDLGFTYEAVHIWETGKNNPDLHKLFTSEPVLGSIFPFLVESGDFDFEEVWDMYSQIKASKAPNEKLHNELQVGMIRVCLFKERTNYALQIFKQLTEDVYSTFNSKGVEPPINVKSYMTMAHLSFIGFCKDIDTADYFFKDAVSESMPYLTPLQLNFIKKYLANTWQITHDYQRVKHIWLVTWKHYESRHTSNSSVSSSLNDSFLSIFFSKYRHFSPAAFGELQTLVADYSKIRPVDEPFINVLLSKSTSWHNSETFQYILATANSHQFSKTNVFYRCCLKATGAVKIDPDSILSLFRQLLATNAASGMKYIAHADWVALRDATVNSSQLFSFENPGERIDLYFKLWKLCSPYFISLENFKNYIYKDIKLNYNYSRIYQQMPNIRSDDLHIPEIRYMRRNSAIENYIGYAY</sequence>
<proteinExistence type="predicted"/>
<accession>A0A7D9CVW2</accession>
<dbReference type="AlphaFoldDB" id="A0A7D9CVW2"/>
<evidence type="ECO:0000256" key="1">
    <source>
        <dbReference type="SAM" id="MobiDB-lite"/>
    </source>
</evidence>
<organism evidence="2 3">
    <name type="scientific">Dekkera bruxellensis</name>
    <name type="common">Brettanomyces custersii</name>
    <dbReference type="NCBI Taxonomy" id="5007"/>
    <lineage>
        <taxon>Eukaryota</taxon>
        <taxon>Fungi</taxon>
        <taxon>Dikarya</taxon>
        <taxon>Ascomycota</taxon>
        <taxon>Saccharomycotina</taxon>
        <taxon>Pichiomycetes</taxon>
        <taxon>Pichiales</taxon>
        <taxon>Pichiaceae</taxon>
        <taxon>Brettanomyces</taxon>
    </lineage>
</organism>
<evidence type="ECO:0000313" key="2">
    <source>
        <dbReference type="EMBL" id="VUG16413.1"/>
    </source>
</evidence>
<feature type="compositionally biased region" description="Polar residues" evidence="1">
    <location>
        <begin position="1"/>
        <end position="15"/>
    </location>
</feature>
<keyword evidence="3" id="KW-1185">Reference proteome</keyword>
<dbReference type="Proteomes" id="UP000478008">
    <property type="component" value="Unassembled WGS sequence"/>
</dbReference>